<dbReference type="AlphaFoldDB" id="A0A0P7E0P8"/>
<keyword evidence="5" id="KW-1185">Reference proteome</keyword>
<dbReference type="OrthoDB" id="5741716at2"/>
<evidence type="ECO:0000313" key="3">
    <source>
        <dbReference type="EMBL" id="MEJ6495513.1"/>
    </source>
</evidence>
<gene>
    <name evidence="2" type="ORF">AOG27_08485</name>
    <name evidence="3" type="ORF">PQI24_05690</name>
</gene>
<evidence type="ECO:0000256" key="1">
    <source>
        <dbReference type="SAM" id="Phobius"/>
    </source>
</evidence>
<dbReference type="Proteomes" id="UP001377972">
    <property type="component" value="Unassembled WGS sequence"/>
</dbReference>
<comment type="caution">
    <text evidence="2">The sequence shown here is derived from an EMBL/GenBank/DDBJ whole genome shotgun (WGS) entry which is preliminary data.</text>
</comment>
<feature type="transmembrane region" description="Helical" evidence="1">
    <location>
        <begin position="34"/>
        <end position="55"/>
    </location>
</feature>
<feature type="transmembrane region" description="Helical" evidence="1">
    <location>
        <begin position="12"/>
        <end position="28"/>
    </location>
</feature>
<sequence length="68" mass="7633">MQQLTLRVIKWIALFILLALALLCYSMGTMSGFIALIVVGLLFEAAFWLFGARLISRKKPNQQTSQTS</sequence>
<organism evidence="2 4">
    <name type="scientific">Pseudoalteromonas lipolytica</name>
    <dbReference type="NCBI Taxonomy" id="570156"/>
    <lineage>
        <taxon>Bacteria</taxon>
        <taxon>Pseudomonadati</taxon>
        <taxon>Pseudomonadota</taxon>
        <taxon>Gammaproteobacteria</taxon>
        <taxon>Alteromonadales</taxon>
        <taxon>Pseudoalteromonadaceae</taxon>
        <taxon>Pseudoalteromonas</taxon>
    </lineage>
</organism>
<evidence type="ECO:0000313" key="2">
    <source>
        <dbReference type="EMBL" id="KPM83682.1"/>
    </source>
</evidence>
<keyword evidence="1" id="KW-1133">Transmembrane helix</keyword>
<dbReference type="STRING" id="570156.AOG27_08485"/>
<name>A0A0P7E0P8_9GAMM</name>
<keyword evidence="1" id="KW-0812">Transmembrane</keyword>
<dbReference type="EMBL" id="JAQPZS010000004">
    <property type="protein sequence ID" value="MEJ6495513.1"/>
    <property type="molecule type" value="Genomic_DNA"/>
</dbReference>
<accession>A0A0P7E0P8</accession>
<evidence type="ECO:0000313" key="4">
    <source>
        <dbReference type="Proteomes" id="UP000050378"/>
    </source>
</evidence>
<dbReference type="Proteomes" id="UP000050378">
    <property type="component" value="Unassembled WGS sequence"/>
</dbReference>
<reference evidence="3 5" key="2">
    <citation type="submission" date="2023-01" db="EMBL/GenBank/DDBJ databases">
        <title>Trichodesmium-associated heterotrophic epibiont bacteria.</title>
        <authorList>
            <person name="Cleveland C.S."/>
            <person name="Webb E.A."/>
        </authorList>
    </citation>
    <scope>NUCLEOTIDE SEQUENCE [LARGE SCALE GENOMIC DNA]</scope>
    <source>
        <strain evidence="3 5">USCH2</strain>
    </source>
</reference>
<reference evidence="2 4" key="1">
    <citation type="submission" date="2015-09" db="EMBL/GenBank/DDBJ databases">
        <title>Draft Genome Sequence of Pseudoalteromonas lipolytica UCD-48B.</title>
        <authorList>
            <person name="Krusor M."/>
            <person name="Coil D.A."/>
            <person name="Lang J.M."/>
            <person name="Eisen J.A."/>
            <person name="Alexiev A."/>
        </authorList>
    </citation>
    <scope>NUCLEOTIDE SEQUENCE [LARGE SCALE GENOMIC DNA]</scope>
    <source>
        <strain evidence="2 4">UCD-48B</strain>
    </source>
</reference>
<proteinExistence type="predicted"/>
<protein>
    <submittedName>
        <fullName evidence="2">Uncharacterized protein</fullName>
    </submittedName>
</protein>
<dbReference type="EMBL" id="LJTC01000005">
    <property type="protein sequence ID" value="KPM83682.1"/>
    <property type="molecule type" value="Genomic_DNA"/>
</dbReference>
<keyword evidence="1" id="KW-0472">Membrane</keyword>
<dbReference type="PATRIC" id="fig|570156.3.peg.2762"/>
<dbReference type="RefSeq" id="WP_054552594.1">
    <property type="nucleotide sequence ID" value="NZ_JAQPZS010000004.1"/>
</dbReference>
<evidence type="ECO:0000313" key="5">
    <source>
        <dbReference type="Proteomes" id="UP001377972"/>
    </source>
</evidence>